<sequence>MGVIAAFCKFVVYRKEVHMKYLKSSLYISVILTRGYTYKHLNFYGAYSQ</sequence>
<dbReference type="EMBL" id="GBXM01062371">
    <property type="protein sequence ID" value="JAH46206.1"/>
    <property type="molecule type" value="Transcribed_RNA"/>
</dbReference>
<name>A0A0E9SY23_ANGAN</name>
<reference evidence="1" key="1">
    <citation type="submission" date="2014-11" db="EMBL/GenBank/DDBJ databases">
        <authorList>
            <person name="Amaro Gonzalez C."/>
        </authorList>
    </citation>
    <scope>NUCLEOTIDE SEQUENCE</scope>
</reference>
<dbReference type="AlphaFoldDB" id="A0A0E9SY23"/>
<proteinExistence type="predicted"/>
<protein>
    <submittedName>
        <fullName evidence="1">Uncharacterized protein</fullName>
    </submittedName>
</protein>
<reference evidence="1" key="2">
    <citation type="journal article" date="2015" name="Fish Shellfish Immunol.">
        <title>Early steps in the European eel (Anguilla anguilla)-Vibrio vulnificus interaction in the gills: Role of the RtxA13 toxin.</title>
        <authorList>
            <person name="Callol A."/>
            <person name="Pajuelo D."/>
            <person name="Ebbesson L."/>
            <person name="Teles M."/>
            <person name="MacKenzie S."/>
            <person name="Amaro C."/>
        </authorList>
    </citation>
    <scope>NUCLEOTIDE SEQUENCE</scope>
</reference>
<accession>A0A0E9SY23</accession>
<evidence type="ECO:0000313" key="1">
    <source>
        <dbReference type="EMBL" id="JAH46206.1"/>
    </source>
</evidence>
<organism evidence="1">
    <name type="scientific">Anguilla anguilla</name>
    <name type="common">European freshwater eel</name>
    <name type="synonym">Muraena anguilla</name>
    <dbReference type="NCBI Taxonomy" id="7936"/>
    <lineage>
        <taxon>Eukaryota</taxon>
        <taxon>Metazoa</taxon>
        <taxon>Chordata</taxon>
        <taxon>Craniata</taxon>
        <taxon>Vertebrata</taxon>
        <taxon>Euteleostomi</taxon>
        <taxon>Actinopterygii</taxon>
        <taxon>Neopterygii</taxon>
        <taxon>Teleostei</taxon>
        <taxon>Anguilliformes</taxon>
        <taxon>Anguillidae</taxon>
        <taxon>Anguilla</taxon>
    </lineage>
</organism>